<dbReference type="Gene3D" id="1.10.287.130">
    <property type="match status" value="1"/>
</dbReference>
<dbReference type="PANTHER" id="PTHR43065:SF10">
    <property type="entry name" value="PEROXIDE STRESS-ACTIVATED HISTIDINE KINASE MAK3"/>
    <property type="match status" value="1"/>
</dbReference>
<evidence type="ECO:0000256" key="5">
    <source>
        <dbReference type="ARBA" id="ARBA00022741"/>
    </source>
</evidence>
<evidence type="ECO:0000256" key="2">
    <source>
        <dbReference type="ARBA" id="ARBA00012438"/>
    </source>
</evidence>
<feature type="domain" description="Histidine kinase" evidence="9">
    <location>
        <begin position="1"/>
        <end position="203"/>
    </location>
</feature>
<evidence type="ECO:0000256" key="1">
    <source>
        <dbReference type="ARBA" id="ARBA00000085"/>
    </source>
</evidence>
<accession>A0ABN6MTA2</accession>
<dbReference type="EC" id="2.7.13.3" evidence="2"/>
<dbReference type="Proteomes" id="UP001162891">
    <property type="component" value="Chromosome"/>
</dbReference>
<dbReference type="EMBL" id="AP025591">
    <property type="protein sequence ID" value="BDG04197.1"/>
    <property type="molecule type" value="Genomic_DNA"/>
</dbReference>
<dbReference type="SMART" id="SM00387">
    <property type="entry name" value="HATPase_c"/>
    <property type="match status" value="1"/>
</dbReference>
<sequence length="224" mass="24042">MVTNAAAGLRWISRPAPELQEATEALERIVADGHRARELIDSIRAMFQKESADKALLNLNDVIWEALALLRGELQSHGVTVRTELSEALPPVRGDHVQLQQVLVNLVTNAIESMATRRGARSLCLGSSVDASGVTVAVADNGKGLEPTEYERVFDPLFTTKPHGMGMGLAICRSIIEGHEGRLWASANEPRGAVFRFTLPASAGGLPRDANRTVGVTGSSAWPT</sequence>
<dbReference type="InterPro" id="IPR004358">
    <property type="entry name" value="Sig_transdc_His_kin-like_C"/>
</dbReference>
<gene>
    <name evidence="10" type="ORF">AMOR_31930</name>
</gene>
<comment type="catalytic activity">
    <reaction evidence="1">
        <text>ATP + protein L-histidine = ADP + protein N-phospho-L-histidine.</text>
        <dbReference type="EC" id="2.7.13.3"/>
    </reaction>
</comment>
<reference evidence="11" key="1">
    <citation type="journal article" date="2022" name="Int. J. Syst. Evol. Microbiol.">
        <title>Anaeromyxobacter oryzae sp. nov., Anaeromyxobacter diazotrophicus sp. nov. and Anaeromyxobacter paludicola sp. nov., isolated from paddy soils.</title>
        <authorList>
            <person name="Itoh H."/>
            <person name="Xu Z."/>
            <person name="Mise K."/>
            <person name="Masuda Y."/>
            <person name="Ushijima N."/>
            <person name="Hayakawa C."/>
            <person name="Shiratori Y."/>
            <person name="Senoo K."/>
        </authorList>
    </citation>
    <scope>NUCLEOTIDE SEQUENCE [LARGE SCALE GENOMIC DNA]</scope>
    <source>
        <strain evidence="11">Red232</strain>
    </source>
</reference>
<dbReference type="Pfam" id="PF02518">
    <property type="entry name" value="HATPase_c"/>
    <property type="match status" value="1"/>
</dbReference>
<keyword evidence="7" id="KW-0067">ATP-binding</keyword>
<evidence type="ECO:0000256" key="3">
    <source>
        <dbReference type="ARBA" id="ARBA00022553"/>
    </source>
</evidence>
<dbReference type="PROSITE" id="PS50109">
    <property type="entry name" value="HIS_KIN"/>
    <property type="match status" value="1"/>
</dbReference>
<keyword evidence="3" id="KW-0597">Phosphoprotein</keyword>
<keyword evidence="6" id="KW-0418">Kinase</keyword>
<keyword evidence="11" id="KW-1185">Reference proteome</keyword>
<evidence type="ECO:0000256" key="6">
    <source>
        <dbReference type="ARBA" id="ARBA00022777"/>
    </source>
</evidence>
<keyword evidence="4" id="KW-0808">Transferase</keyword>
<evidence type="ECO:0000256" key="8">
    <source>
        <dbReference type="ARBA" id="ARBA00023012"/>
    </source>
</evidence>
<protein>
    <recommendedName>
        <fullName evidence="2">histidine kinase</fullName>
        <ecNumber evidence="2">2.7.13.3</ecNumber>
    </recommendedName>
</protein>
<organism evidence="10 11">
    <name type="scientific">Anaeromyxobacter oryzae</name>
    <dbReference type="NCBI Taxonomy" id="2918170"/>
    <lineage>
        <taxon>Bacteria</taxon>
        <taxon>Pseudomonadati</taxon>
        <taxon>Myxococcota</taxon>
        <taxon>Myxococcia</taxon>
        <taxon>Myxococcales</taxon>
        <taxon>Cystobacterineae</taxon>
        <taxon>Anaeromyxobacteraceae</taxon>
        <taxon>Anaeromyxobacter</taxon>
    </lineage>
</organism>
<dbReference type="Gene3D" id="3.30.565.10">
    <property type="entry name" value="Histidine kinase-like ATPase, C-terminal domain"/>
    <property type="match status" value="1"/>
</dbReference>
<proteinExistence type="predicted"/>
<keyword evidence="5" id="KW-0547">Nucleotide-binding</keyword>
<evidence type="ECO:0000259" key="9">
    <source>
        <dbReference type="PROSITE" id="PS50109"/>
    </source>
</evidence>
<dbReference type="InterPro" id="IPR036890">
    <property type="entry name" value="HATPase_C_sf"/>
</dbReference>
<name>A0ABN6MTA2_9BACT</name>
<evidence type="ECO:0000256" key="4">
    <source>
        <dbReference type="ARBA" id="ARBA00022679"/>
    </source>
</evidence>
<evidence type="ECO:0000256" key="7">
    <source>
        <dbReference type="ARBA" id="ARBA00022840"/>
    </source>
</evidence>
<dbReference type="PRINTS" id="PR00344">
    <property type="entry name" value="BCTRLSENSOR"/>
</dbReference>
<dbReference type="SUPFAM" id="SSF55874">
    <property type="entry name" value="ATPase domain of HSP90 chaperone/DNA topoisomerase II/histidine kinase"/>
    <property type="match status" value="1"/>
</dbReference>
<dbReference type="InterPro" id="IPR003594">
    <property type="entry name" value="HATPase_dom"/>
</dbReference>
<evidence type="ECO:0000313" key="10">
    <source>
        <dbReference type="EMBL" id="BDG04197.1"/>
    </source>
</evidence>
<dbReference type="PANTHER" id="PTHR43065">
    <property type="entry name" value="SENSOR HISTIDINE KINASE"/>
    <property type="match status" value="1"/>
</dbReference>
<keyword evidence="8" id="KW-0902">Two-component regulatory system</keyword>
<dbReference type="InterPro" id="IPR005467">
    <property type="entry name" value="His_kinase_dom"/>
</dbReference>
<evidence type="ECO:0000313" key="11">
    <source>
        <dbReference type="Proteomes" id="UP001162891"/>
    </source>
</evidence>